<protein>
    <submittedName>
        <fullName evidence="1">Uncharacterized protein</fullName>
    </submittedName>
</protein>
<name>H8H272_DEIGI</name>
<organism evidence="1 2">
    <name type="scientific">Deinococcus gobiensis (strain DSM 21396 / JCM 16679 / CGMCC 1.7299 / I-0)</name>
    <dbReference type="NCBI Taxonomy" id="745776"/>
    <lineage>
        <taxon>Bacteria</taxon>
        <taxon>Thermotogati</taxon>
        <taxon>Deinococcota</taxon>
        <taxon>Deinococci</taxon>
        <taxon>Deinococcales</taxon>
        <taxon>Deinococcaceae</taxon>
        <taxon>Deinococcus</taxon>
    </lineage>
</organism>
<dbReference type="Proteomes" id="UP000007575">
    <property type="component" value="Plasmid P2"/>
</dbReference>
<accession>H8H272</accession>
<gene>
    <name evidence="1" type="ordered locus">DGo_PB0350</name>
</gene>
<dbReference type="KEGG" id="dgo:DGo_PB0350"/>
<dbReference type="HOGENOM" id="CLU_3042626_0_0_0"/>
<dbReference type="AlphaFoldDB" id="H8H272"/>
<keyword evidence="2" id="KW-1185">Reference proteome</keyword>
<proteinExistence type="predicted"/>
<evidence type="ECO:0000313" key="2">
    <source>
        <dbReference type="Proteomes" id="UP000007575"/>
    </source>
</evidence>
<reference evidence="1 2" key="1">
    <citation type="journal article" date="2012" name="PLoS ONE">
        <title>Genome sequence and transcriptome analysis of the radioresistant bacterium Deinococcus gobiensis: insights into the extreme environmental adaptations.</title>
        <authorList>
            <person name="Yuan M."/>
            <person name="Chen M."/>
            <person name="Zhang W."/>
            <person name="Lu W."/>
            <person name="Wang J."/>
            <person name="Yang M."/>
            <person name="Zhao P."/>
            <person name="Tang R."/>
            <person name="Li X."/>
            <person name="Hao Y."/>
            <person name="Zhou Z."/>
            <person name="Zhan Y."/>
            <person name="Yu H."/>
            <person name="Teng C."/>
            <person name="Yan Y."/>
            <person name="Ping S."/>
            <person name="Wang Y."/>
            <person name="Lin M."/>
        </authorList>
    </citation>
    <scope>NUCLEOTIDE SEQUENCE [LARGE SCALE GENOMIC DNA]</scope>
    <source>
        <strain evidence="2">DSM 21396 / JCM 16679 / CGMCC 1.7299 / I-0</strain>
        <plasmid evidence="1">P2</plasmid>
    </source>
</reference>
<evidence type="ECO:0000313" key="1">
    <source>
        <dbReference type="EMBL" id="AFD27619.1"/>
    </source>
</evidence>
<dbReference type="EMBL" id="CP002193">
    <property type="protein sequence ID" value="AFD27619.1"/>
    <property type="molecule type" value="Genomic_DNA"/>
</dbReference>
<geneLocation type="plasmid" evidence="1 2">
    <name>P2</name>
</geneLocation>
<sequence>MKGFQAFYGFFPGCQSDLGIEDCLFTASGPRRESHFRHVGSCLKQEHINNLIYL</sequence>
<keyword evidence="1" id="KW-0614">Plasmid</keyword>